<dbReference type="EMBL" id="QSHZ01000080">
    <property type="protein sequence ID" value="RHC45190.1"/>
    <property type="molecule type" value="Genomic_DNA"/>
</dbReference>
<dbReference type="InterPro" id="IPR059206">
    <property type="entry name" value="Sll1717-like"/>
</dbReference>
<dbReference type="AlphaFoldDB" id="A0A414ADX3"/>
<dbReference type="NCBIfam" id="NF047389">
    <property type="entry name" value="ATPase_Sll1717"/>
    <property type="match status" value="1"/>
</dbReference>
<protein>
    <submittedName>
        <fullName evidence="1">Uncharacterized protein</fullName>
    </submittedName>
</protein>
<dbReference type="InterPro" id="IPR027417">
    <property type="entry name" value="P-loop_NTPase"/>
</dbReference>
<evidence type="ECO:0000313" key="2">
    <source>
        <dbReference type="Proteomes" id="UP000283975"/>
    </source>
</evidence>
<proteinExistence type="predicted"/>
<comment type="caution">
    <text evidence="1">The sequence shown here is derived from an EMBL/GenBank/DDBJ whole genome shotgun (WGS) entry which is preliminary data.</text>
</comment>
<sequence length="525" mass="61461">MGRLKINDIYLGKTDGYNEFLEYGQDTCKGLFFEFPNVPINKLLDGSIYYIFGNKGTGKTMLLKYLESKLLENPITNFTEFIRFKRDVDIEQRNQLKRTALPNNSFEEIIERDIPTDITLDCTLAWQVYLIKVIINRLTDTEYGIFNRDDNNWIQLCQLIKAIYGEKDNSSKIKQILPKMKRGNVEINLSTLGKTTLEFEWVDTEHKAVSFTSIAKQIINLYSKLIPENNNIYIFIDELELSLKKNKDYQRDITLIRDLIFAIEYLNDMNRVSGYNVHLIAAVRNEVYKNIKSKGMEINKTVLDFGIPLSWEIKGGDIKNHPLLKMLEKRIRFSEQSAGLNESENVWESYFIPTIGESKLPVENYILDQTWYKPRDVIRLFSIMQKQHGYKTFFDQEIFDSVRKQYSEESWIEFEEVLTAKYSDVEVEGIRKALNGINLPFAVSDFQKQIDGKIDFFEEVEILSKNRKTKQILKDLYDIGVIGNYGPNPRFIFKGDTDIDPLMPLTIHYPLIRFFRAAMPHKKKK</sequence>
<organism evidence="1 2">
    <name type="scientific">Enterocloster bolteae</name>
    <dbReference type="NCBI Taxonomy" id="208479"/>
    <lineage>
        <taxon>Bacteria</taxon>
        <taxon>Bacillati</taxon>
        <taxon>Bacillota</taxon>
        <taxon>Clostridia</taxon>
        <taxon>Lachnospirales</taxon>
        <taxon>Lachnospiraceae</taxon>
        <taxon>Enterocloster</taxon>
    </lineage>
</organism>
<name>A0A414ADX3_9FIRM</name>
<accession>A0A414ADX3</accession>
<dbReference type="Proteomes" id="UP000283975">
    <property type="component" value="Unassembled WGS sequence"/>
</dbReference>
<dbReference type="SUPFAM" id="SSF52540">
    <property type="entry name" value="P-loop containing nucleoside triphosphate hydrolases"/>
    <property type="match status" value="1"/>
</dbReference>
<reference evidence="1 2" key="1">
    <citation type="submission" date="2018-08" db="EMBL/GenBank/DDBJ databases">
        <title>A genome reference for cultivated species of the human gut microbiota.</title>
        <authorList>
            <person name="Zou Y."/>
            <person name="Xue W."/>
            <person name="Luo G."/>
        </authorList>
    </citation>
    <scope>NUCLEOTIDE SEQUENCE [LARGE SCALE GENOMIC DNA]</scope>
    <source>
        <strain evidence="1 2">AM35-14</strain>
    </source>
</reference>
<gene>
    <name evidence="1" type="ORF">DW839_32645</name>
</gene>
<evidence type="ECO:0000313" key="1">
    <source>
        <dbReference type="EMBL" id="RHC45190.1"/>
    </source>
</evidence>